<dbReference type="AlphaFoldDB" id="A0A937K3J0"/>
<gene>
    <name evidence="1" type="ORF">JL102_23015</name>
</gene>
<name>A0A937K3J0_9BACT</name>
<accession>A0A937K3J0</accession>
<organism evidence="1 2">
    <name type="scientific">Fulvivirga sediminis</name>
    <dbReference type="NCBI Taxonomy" id="2803949"/>
    <lineage>
        <taxon>Bacteria</taxon>
        <taxon>Pseudomonadati</taxon>
        <taxon>Bacteroidota</taxon>
        <taxon>Cytophagia</taxon>
        <taxon>Cytophagales</taxon>
        <taxon>Fulvivirgaceae</taxon>
        <taxon>Fulvivirga</taxon>
    </lineage>
</organism>
<dbReference type="Gene3D" id="3.90.550.10">
    <property type="entry name" value="Spore Coat Polysaccharide Biosynthesis Protein SpsA, Chain A"/>
    <property type="match status" value="1"/>
</dbReference>
<dbReference type="EMBL" id="JAESIY010000024">
    <property type="protein sequence ID" value="MBL3659037.1"/>
    <property type="molecule type" value="Genomic_DNA"/>
</dbReference>
<evidence type="ECO:0008006" key="3">
    <source>
        <dbReference type="Google" id="ProtNLM"/>
    </source>
</evidence>
<keyword evidence="2" id="KW-1185">Reference proteome</keyword>
<evidence type="ECO:0000313" key="2">
    <source>
        <dbReference type="Proteomes" id="UP000659388"/>
    </source>
</evidence>
<reference evidence="1" key="1">
    <citation type="submission" date="2021-01" db="EMBL/GenBank/DDBJ databases">
        <title>Fulvivirga kasyanovii gen. nov., sp nov., a novel member of the phylum Bacteroidetes isolated from seawater in a mussel farm.</title>
        <authorList>
            <person name="Zhao L.-H."/>
            <person name="Wang Z.-J."/>
        </authorList>
    </citation>
    <scope>NUCLEOTIDE SEQUENCE</scope>
    <source>
        <strain evidence="1">2943</strain>
    </source>
</reference>
<dbReference type="RefSeq" id="WP_202246831.1">
    <property type="nucleotide sequence ID" value="NZ_JAESIY010000024.1"/>
</dbReference>
<dbReference type="Proteomes" id="UP000659388">
    <property type="component" value="Unassembled WGS sequence"/>
</dbReference>
<proteinExistence type="predicted"/>
<dbReference type="InterPro" id="IPR029044">
    <property type="entry name" value="Nucleotide-diphossugar_trans"/>
</dbReference>
<sequence>MIIEYIIDKGFAFIGLAEDTTKIWQPLKEISELVNFDYVIVLEGELLPHVDDVLESESLYFKEDFVIFLTDRKEPPKVNGQDHGPVRSFICSSQIFNIHYCSYKDHGVDEWAYYLLHLVYNKAVSPEKLEVRQLPLKPIRKISEESLINVIIPHKGDCKDLNSCLNCQLKSEFNRQNILVGFDEYKEDTDHQLVSHWGAEVSFYQANPPNVGPYVIRESLINKCDRGLLTFVDSDDLSCTDRLNVLAGSLNEQIRMVGSHELRFDVINKHIRAIRYPLNVSEALDIHTGFPLLHSTALMYLEDFERVGGYSTNRKFANDTQFLLRSYFYMNISNVDEFLYIRKTHPKSLTAGKTDPLSDEIRTKLANQWNTDFEKIRNEKLGVMDSSLAPIKVDKNELTRVK</sequence>
<dbReference type="SUPFAM" id="SSF53448">
    <property type="entry name" value="Nucleotide-diphospho-sugar transferases"/>
    <property type="match status" value="1"/>
</dbReference>
<evidence type="ECO:0000313" key="1">
    <source>
        <dbReference type="EMBL" id="MBL3659037.1"/>
    </source>
</evidence>
<protein>
    <recommendedName>
        <fullName evidence="3">Glycosyltransferase 2-like domain-containing protein</fullName>
    </recommendedName>
</protein>
<comment type="caution">
    <text evidence="1">The sequence shown here is derived from an EMBL/GenBank/DDBJ whole genome shotgun (WGS) entry which is preliminary data.</text>
</comment>